<organism evidence="3 4">
    <name type="scientific">Sphaeroforma arctica JP610</name>
    <dbReference type="NCBI Taxonomy" id="667725"/>
    <lineage>
        <taxon>Eukaryota</taxon>
        <taxon>Ichthyosporea</taxon>
        <taxon>Ichthyophonida</taxon>
        <taxon>Sphaeroforma</taxon>
    </lineage>
</organism>
<dbReference type="InterPro" id="IPR038718">
    <property type="entry name" value="SNF2-like_sf"/>
</dbReference>
<dbReference type="RefSeq" id="XP_014149982.1">
    <property type="nucleotide sequence ID" value="XM_014294507.1"/>
</dbReference>
<dbReference type="GO" id="GO:0045003">
    <property type="term" value="P:double-strand break repair via synthesis-dependent strand annealing"/>
    <property type="evidence" value="ECO:0007669"/>
    <property type="project" value="TreeGrafter"/>
</dbReference>
<dbReference type="GO" id="GO:0007131">
    <property type="term" value="P:reciprocal meiotic recombination"/>
    <property type="evidence" value="ECO:0007669"/>
    <property type="project" value="TreeGrafter"/>
</dbReference>
<evidence type="ECO:0000313" key="3">
    <source>
        <dbReference type="EMBL" id="KNC76080.1"/>
    </source>
</evidence>
<dbReference type="PANTHER" id="PTHR45629">
    <property type="entry name" value="SNF2/RAD54 FAMILY MEMBER"/>
    <property type="match status" value="1"/>
</dbReference>
<evidence type="ECO:0000259" key="2">
    <source>
        <dbReference type="PROSITE" id="PS51192"/>
    </source>
</evidence>
<dbReference type="EMBL" id="KQ243268">
    <property type="protein sequence ID" value="KNC76080.1"/>
    <property type="molecule type" value="Genomic_DNA"/>
</dbReference>
<dbReference type="InterPro" id="IPR050496">
    <property type="entry name" value="SNF2_RAD54_helicase_repair"/>
</dbReference>
<dbReference type="Proteomes" id="UP000054560">
    <property type="component" value="Unassembled WGS sequence"/>
</dbReference>
<dbReference type="PANTHER" id="PTHR45629:SF7">
    <property type="entry name" value="DNA EXCISION REPAIR PROTEIN ERCC-6-RELATED"/>
    <property type="match status" value="1"/>
</dbReference>
<dbReference type="FunFam" id="3.40.50.10810:FF:000152">
    <property type="entry name" value="Protein CBG00336"/>
    <property type="match status" value="1"/>
</dbReference>
<dbReference type="AlphaFoldDB" id="A0A0L0FH67"/>
<sequence length="251" mass="27654">MAPSQRLSFGGKRDENDLTQVPMHSAKKIPRRRSMGADITNTSQSQTLVLSGSSPESLTEHEARVRAILSRPFVVPIRGWNGMSRGTLGLGKNRVNTAMHNPFEENALVLFEPITSAQPTNDPKSVQVHVVVDPCLSKVLRPHQREGVQFMYDCLTGVKLENGEGCIMADDMGLGKTLQCVTLVWTLLKQGPYAKRLINKGIIVAPSSLVQNWANEFKKWLGPTRVSCLVMDGGKKTDIRASLNRFMDQGG</sequence>
<dbReference type="InterPro" id="IPR014001">
    <property type="entry name" value="Helicase_ATP-bd"/>
</dbReference>
<dbReference type="eggNOG" id="KOG0390">
    <property type="taxonomic scope" value="Eukaryota"/>
</dbReference>
<evidence type="ECO:0000313" key="4">
    <source>
        <dbReference type="Proteomes" id="UP000054560"/>
    </source>
</evidence>
<protein>
    <recommendedName>
        <fullName evidence="2">Helicase ATP-binding domain-containing protein</fullName>
    </recommendedName>
</protein>
<feature type="domain" description="Helicase ATP-binding" evidence="2">
    <location>
        <begin position="157"/>
        <end position="251"/>
    </location>
</feature>
<feature type="region of interest" description="Disordered" evidence="1">
    <location>
        <begin position="1"/>
        <end position="23"/>
    </location>
</feature>
<evidence type="ECO:0000256" key="1">
    <source>
        <dbReference type="SAM" id="MobiDB-lite"/>
    </source>
</evidence>
<dbReference type="OrthoDB" id="413460at2759"/>
<dbReference type="GO" id="GO:0005524">
    <property type="term" value="F:ATP binding"/>
    <property type="evidence" value="ECO:0007669"/>
    <property type="project" value="InterPro"/>
</dbReference>
<name>A0A0L0FH67_9EUKA</name>
<dbReference type="SUPFAM" id="SSF52540">
    <property type="entry name" value="P-loop containing nucleoside triphosphate hydrolases"/>
    <property type="match status" value="1"/>
</dbReference>
<gene>
    <name evidence="3" type="ORF">SARC_11409</name>
</gene>
<proteinExistence type="predicted"/>
<dbReference type="InterPro" id="IPR027417">
    <property type="entry name" value="P-loop_NTPase"/>
</dbReference>
<dbReference type="Pfam" id="PF00176">
    <property type="entry name" value="SNF2-rel_dom"/>
    <property type="match status" value="1"/>
</dbReference>
<dbReference type="STRING" id="667725.A0A0L0FH67"/>
<keyword evidence="4" id="KW-1185">Reference proteome</keyword>
<dbReference type="Gene3D" id="3.40.50.10810">
    <property type="entry name" value="Tandem AAA-ATPase domain"/>
    <property type="match status" value="1"/>
</dbReference>
<reference evidence="3 4" key="1">
    <citation type="submission" date="2011-02" db="EMBL/GenBank/DDBJ databases">
        <title>The Genome Sequence of Sphaeroforma arctica JP610.</title>
        <authorList>
            <consortium name="The Broad Institute Genome Sequencing Platform"/>
            <person name="Russ C."/>
            <person name="Cuomo C."/>
            <person name="Young S.K."/>
            <person name="Zeng Q."/>
            <person name="Gargeya S."/>
            <person name="Alvarado L."/>
            <person name="Berlin A."/>
            <person name="Chapman S.B."/>
            <person name="Chen Z."/>
            <person name="Freedman E."/>
            <person name="Gellesch M."/>
            <person name="Goldberg J."/>
            <person name="Griggs A."/>
            <person name="Gujja S."/>
            <person name="Heilman E."/>
            <person name="Heiman D."/>
            <person name="Howarth C."/>
            <person name="Mehta T."/>
            <person name="Neiman D."/>
            <person name="Pearson M."/>
            <person name="Roberts A."/>
            <person name="Saif S."/>
            <person name="Shea T."/>
            <person name="Shenoy N."/>
            <person name="Sisk P."/>
            <person name="Stolte C."/>
            <person name="Sykes S."/>
            <person name="White J."/>
            <person name="Yandava C."/>
            <person name="Burger G."/>
            <person name="Gray M.W."/>
            <person name="Holland P.W.H."/>
            <person name="King N."/>
            <person name="Lang F.B.F."/>
            <person name="Roger A.J."/>
            <person name="Ruiz-Trillo I."/>
            <person name="Haas B."/>
            <person name="Nusbaum C."/>
            <person name="Birren B."/>
        </authorList>
    </citation>
    <scope>NUCLEOTIDE SEQUENCE [LARGE SCALE GENOMIC DNA]</scope>
    <source>
        <strain evidence="3 4">JP610</strain>
    </source>
</reference>
<dbReference type="GO" id="GO:0015616">
    <property type="term" value="F:DNA translocase activity"/>
    <property type="evidence" value="ECO:0007669"/>
    <property type="project" value="TreeGrafter"/>
</dbReference>
<dbReference type="InterPro" id="IPR000330">
    <property type="entry name" value="SNF2_N"/>
</dbReference>
<dbReference type="PROSITE" id="PS51192">
    <property type="entry name" value="HELICASE_ATP_BIND_1"/>
    <property type="match status" value="1"/>
</dbReference>
<feature type="non-terminal residue" evidence="3">
    <location>
        <position position="251"/>
    </location>
</feature>
<accession>A0A0L0FH67</accession>
<dbReference type="GeneID" id="25911913"/>
<dbReference type="GO" id="GO:0005634">
    <property type="term" value="C:nucleus"/>
    <property type="evidence" value="ECO:0007669"/>
    <property type="project" value="TreeGrafter"/>
</dbReference>